<accession>A0A0P7AY55</accession>
<dbReference type="OrthoDB" id="1433682at2"/>
<dbReference type="EMBL" id="LDJX01000001">
    <property type="protein sequence ID" value="KPM33153.1"/>
    <property type="molecule type" value="Genomic_DNA"/>
</dbReference>
<dbReference type="RefSeq" id="WP_157449602.1">
    <property type="nucleotide sequence ID" value="NZ_LDJX01000001.1"/>
</dbReference>
<keyword evidence="1" id="KW-0732">Signal</keyword>
<sequence>MAKTGTILLFFLLASCAHDSPTEEVPDALQLLMNDMQLDHQGIPKGVPDSYDWYQGPRIGYGNFPPDGWTAFLPWGQVYLEKNTILEDEAWFQVKNLQAWYLSKRTGKWIKWVKTSNISGANYSEDFKDDVNVPAQIFTTLNNGITATLKEGYNFHFWDNNGRTTIDPSDINAIWVSLEARMVLDSSGEQNTTAPPKVMMGVGADYWKDTIAPWSNFETNGDVMIGRFRFLTNDWQSYHAHTLTFEQFTTTPPPL</sequence>
<feature type="chain" id="PRO_5006135191" description="Lipoprotein" evidence="1">
    <location>
        <begin position="20"/>
        <end position="255"/>
    </location>
</feature>
<dbReference type="AlphaFoldDB" id="A0A0P7AY55"/>
<reference evidence="2 3" key="1">
    <citation type="submission" date="2015-09" db="EMBL/GenBank/DDBJ databases">
        <title>Genome sequence of the marine flavobacterium Croceitalea dokdonensis DOKDO 023 that contains proton- and sodium-pumping rhodopsins.</title>
        <authorList>
            <person name="Kwon S.-K."/>
            <person name="Lee H.K."/>
            <person name="Kwak M.-J."/>
            <person name="Kim J.F."/>
        </authorList>
    </citation>
    <scope>NUCLEOTIDE SEQUENCE [LARGE SCALE GENOMIC DNA]</scope>
    <source>
        <strain evidence="2 3">DOKDO 023</strain>
    </source>
</reference>
<keyword evidence="3" id="KW-1185">Reference proteome</keyword>
<evidence type="ECO:0008006" key="4">
    <source>
        <dbReference type="Google" id="ProtNLM"/>
    </source>
</evidence>
<dbReference type="STRING" id="1300341.I595_55"/>
<gene>
    <name evidence="2" type="ORF">I595_55</name>
</gene>
<organism evidence="2 3">
    <name type="scientific">Croceitalea dokdonensis DOKDO 023</name>
    <dbReference type="NCBI Taxonomy" id="1300341"/>
    <lineage>
        <taxon>Bacteria</taxon>
        <taxon>Pseudomonadati</taxon>
        <taxon>Bacteroidota</taxon>
        <taxon>Flavobacteriia</taxon>
        <taxon>Flavobacteriales</taxon>
        <taxon>Flavobacteriaceae</taxon>
        <taxon>Croceitalea</taxon>
    </lineage>
</organism>
<feature type="signal peptide" evidence="1">
    <location>
        <begin position="1"/>
        <end position="19"/>
    </location>
</feature>
<evidence type="ECO:0000256" key="1">
    <source>
        <dbReference type="SAM" id="SignalP"/>
    </source>
</evidence>
<protein>
    <recommendedName>
        <fullName evidence="4">Lipoprotein</fullName>
    </recommendedName>
</protein>
<comment type="caution">
    <text evidence="2">The sequence shown here is derived from an EMBL/GenBank/DDBJ whole genome shotgun (WGS) entry which is preliminary data.</text>
</comment>
<name>A0A0P7AY55_9FLAO</name>
<dbReference type="PROSITE" id="PS51257">
    <property type="entry name" value="PROKAR_LIPOPROTEIN"/>
    <property type="match status" value="1"/>
</dbReference>
<evidence type="ECO:0000313" key="3">
    <source>
        <dbReference type="Proteomes" id="UP000050280"/>
    </source>
</evidence>
<dbReference type="Proteomes" id="UP000050280">
    <property type="component" value="Unassembled WGS sequence"/>
</dbReference>
<proteinExistence type="predicted"/>
<evidence type="ECO:0000313" key="2">
    <source>
        <dbReference type="EMBL" id="KPM33153.1"/>
    </source>
</evidence>